<dbReference type="HOGENOM" id="CLU_672824_0_0_1"/>
<dbReference type="Proteomes" id="UP000001072">
    <property type="component" value="Unassembled WGS sequence"/>
</dbReference>
<evidence type="ECO:0000313" key="3">
    <source>
        <dbReference type="Proteomes" id="UP000001072"/>
    </source>
</evidence>
<accession>F4R7L3</accession>
<dbReference type="KEGG" id="mlr:MELLADRAFT_90811"/>
<keyword evidence="1" id="KW-0812">Transmembrane</keyword>
<evidence type="ECO:0000256" key="1">
    <source>
        <dbReference type="SAM" id="Phobius"/>
    </source>
</evidence>
<proteinExistence type="predicted"/>
<dbReference type="EMBL" id="GL883092">
    <property type="protein sequence ID" value="EGG11335.1"/>
    <property type="molecule type" value="Genomic_DNA"/>
</dbReference>
<keyword evidence="3" id="KW-1185">Reference proteome</keyword>
<dbReference type="VEuPathDB" id="FungiDB:MELLADRAFT_90811"/>
<name>F4R7L3_MELLP</name>
<keyword evidence="1" id="KW-0472">Membrane</keyword>
<dbReference type="GeneID" id="18935695"/>
<keyword evidence="1" id="KW-1133">Transmembrane helix</keyword>
<feature type="transmembrane region" description="Helical" evidence="1">
    <location>
        <begin position="110"/>
        <end position="134"/>
    </location>
</feature>
<reference evidence="3" key="1">
    <citation type="journal article" date="2011" name="Proc. Natl. Acad. Sci. U.S.A.">
        <title>Obligate biotrophy features unraveled by the genomic analysis of rust fungi.</title>
        <authorList>
            <person name="Duplessis S."/>
            <person name="Cuomo C.A."/>
            <person name="Lin Y.-C."/>
            <person name="Aerts A."/>
            <person name="Tisserant E."/>
            <person name="Veneault-Fourrey C."/>
            <person name="Joly D.L."/>
            <person name="Hacquard S."/>
            <person name="Amselem J."/>
            <person name="Cantarel B.L."/>
            <person name="Chiu R."/>
            <person name="Coutinho P.M."/>
            <person name="Feau N."/>
            <person name="Field M."/>
            <person name="Frey P."/>
            <person name="Gelhaye E."/>
            <person name="Goldberg J."/>
            <person name="Grabherr M.G."/>
            <person name="Kodira C.D."/>
            <person name="Kohler A."/>
            <person name="Kuees U."/>
            <person name="Lindquist E.A."/>
            <person name="Lucas S.M."/>
            <person name="Mago R."/>
            <person name="Mauceli E."/>
            <person name="Morin E."/>
            <person name="Murat C."/>
            <person name="Pangilinan J.L."/>
            <person name="Park R."/>
            <person name="Pearson M."/>
            <person name="Quesneville H."/>
            <person name="Rouhier N."/>
            <person name="Sakthikumar S."/>
            <person name="Salamov A.A."/>
            <person name="Schmutz J."/>
            <person name="Selles B."/>
            <person name="Shapiro H."/>
            <person name="Tanguay P."/>
            <person name="Tuskan G.A."/>
            <person name="Henrissat B."/>
            <person name="Van de Peer Y."/>
            <person name="Rouze P."/>
            <person name="Ellis J.G."/>
            <person name="Dodds P.N."/>
            <person name="Schein J.E."/>
            <person name="Zhong S."/>
            <person name="Hamelin R.C."/>
            <person name="Grigoriev I.V."/>
            <person name="Szabo L.J."/>
            <person name="Martin F."/>
        </authorList>
    </citation>
    <scope>NUCLEOTIDE SEQUENCE [LARGE SCALE GENOMIC DNA]</scope>
    <source>
        <strain evidence="3">98AG31 / pathotype 3-4-7</strain>
    </source>
</reference>
<dbReference type="RefSeq" id="XP_007404970.1">
    <property type="nucleotide sequence ID" value="XM_007404908.1"/>
</dbReference>
<gene>
    <name evidence="2" type="ORF">MELLADRAFT_90811</name>
</gene>
<protein>
    <submittedName>
        <fullName evidence="2">Uncharacterized protein</fullName>
    </submittedName>
</protein>
<sequence length="409" mass="46212">MQVPANITHANSSFPSPTFKPFCDELHIPSITFEDFLNKPAKIPQLPGYEEESDPEHFIHSEEHLESPQQISSVLYSSSPKDAQDLKQGASEAQVFPNKSLQSSLAPGAWHIWTLASKFFAGGILILNMFLCLYMKLHLLNMFVDVLDYRLAPNTIPWHCETYLLTRLRQGMDSDEITSVQHTSENIVKSMKELCLEMDRQAIDTVPLQEISSLLRLQPNLRGSLETSVILWDLSDSVNLVGDRLRQLHGKGHTKMGLLMQEVFLNQPHLPSKLHIPQEMLDQTLYIFTLLKNIANSIINEIRLTTEANQVAKQNLSEIERTLRASLNSWSISYFSGSSKYRASGLLLNSIRSSLTSGKHDMAQRRNEPFRNSVDGGAKQCLLLLNTLDEHIWNGQVEKPLLGTTRNPV</sequence>
<organism evidence="3">
    <name type="scientific">Melampsora larici-populina (strain 98AG31 / pathotype 3-4-7)</name>
    <name type="common">Poplar leaf rust fungus</name>
    <dbReference type="NCBI Taxonomy" id="747676"/>
    <lineage>
        <taxon>Eukaryota</taxon>
        <taxon>Fungi</taxon>
        <taxon>Dikarya</taxon>
        <taxon>Basidiomycota</taxon>
        <taxon>Pucciniomycotina</taxon>
        <taxon>Pucciniomycetes</taxon>
        <taxon>Pucciniales</taxon>
        <taxon>Melampsoraceae</taxon>
        <taxon>Melampsora</taxon>
    </lineage>
</organism>
<evidence type="ECO:0000313" key="2">
    <source>
        <dbReference type="EMBL" id="EGG11335.1"/>
    </source>
</evidence>
<dbReference type="AlphaFoldDB" id="F4R7L3"/>
<dbReference type="InParanoid" id="F4R7L3"/>